<organism evidence="1">
    <name type="scientific">Arundo donax</name>
    <name type="common">Giant reed</name>
    <name type="synonym">Donax arundinaceus</name>
    <dbReference type="NCBI Taxonomy" id="35708"/>
    <lineage>
        <taxon>Eukaryota</taxon>
        <taxon>Viridiplantae</taxon>
        <taxon>Streptophyta</taxon>
        <taxon>Embryophyta</taxon>
        <taxon>Tracheophyta</taxon>
        <taxon>Spermatophyta</taxon>
        <taxon>Magnoliopsida</taxon>
        <taxon>Liliopsida</taxon>
        <taxon>Poales</taxon>
        <taxon>Poaceae</taxon>
        <taxon>PACMAD clade</taxon>
        <taxon>Arundinoideae</taxon>
        <taxon>Arundineae</taxon>
        <taxon>Arundo</taxon>
    </lineage>
</organism>
<protein>
    <submittedName>
        <fullName evidence="1">Uncharacterized protein</fullName>
    </submittedName>
</protein>
<name>A0A0A9B856_ARUDO</name>
<evidence type="ECO:0000313" key="1">
    <source>
        <dbReference type="EMBL" id="JAD60124.1"/>
    </source>
</evidence>
<reference evidence="1" key="2">
    <citation type="journal article" date="2015" name="Data Brief">
        <title>Shoot transcriptome of the giant reed, Arundo donax.</title>
        <authorList>
            <person name="Barrero R.A."/>
            <person name="Guerrero F.D."/>
            <person name="Moolhuijzen P."/>
            <person name="Goolsby J.A."/>
            <person name="Tidwell J."/>
            <person name="Bellgard S.E."/>
            <person name="Bellgard M.I."/>
        </authorList>
    </citation>
    <scope>NUCLEOTIDE SEQUENCE</scope>
    <source>
        <tissue evidence="1">Shoot tissue taken approximately 20 cm above the soil surface</tissue>
    </source>
</reference>
<reference evidence="1" key="1">
    <citation type="submission" date="2014-09" db="EMBL/GenBank/DDBJ databases">
        <authorList>
            <person name="Magalhaes I.L.F."/>
            <person name="Oliveira U."/>
            <person name="Santos F.R."/>
            <person name="Vidigal T.H.D.A."/>
            <person name="Brescovit A.D."/>
            <person name="Santos A.J."/>
        </authorList>
    </citation>
    <scope>NUCLEOTIDE SEQUENCE</scope>
    <source>
        <tissue evidence="1">Shoot tissue taken approximately 20 cm above the soil surface</tissue>
    </source>
</reference>
<sequence>MCLALESCYLRSSPGRSPQISCLSGI</sequence>
<dbReference type="EMBL" id="GBRH01237771">
    <property type="protein sequence ID" value="JAD60124.1"/>
    <property type="molecule type" value="Transcribed_RNA"/>
</dbReference>
<dbReference type="AlphaFoldDB" id="A0A0A9B856"/>
<proteinExistence type="predicted"/>
<accession>A0A0A9B856</accession>